<dbReference type="PANTHER" id="PTHR34700">
    <property type="entry name" value="POTASSIUM BINDING PROTEIN KBP"/>
    <property type="match status" value="1"/>
</dbReference>
<dbReference type="SUPFAM" id="SSF53955">
    <property type="entry name" value="Lysozyme-like"/>
    <property type="match status" value="1"/>
</dbReference>
<dbReference type="CDD" id="cd00118">
    <property type="entry name" value="LysM"/>
    <property type="match status" value="1"/>
</dbReference>
<feature type="compositionally biased region" description="Basic and acidic residues" evidence="3">
    <location>
        <begin position="251"/>
        <end position="274"/>
    </location>
</feature>
<comment type="similarity">
    <text evidence="1">Belongs to the transglycosylase family. Rpf subfamily.</text>
</comment>
<reference evidence="5 6" key="1">
    <citation type="journal article" date="2019" name="Int. J. Syst. Evol. Microbiol.">
        <title>The Global Catalogue of Microorganisms (GCM) 10K type strain sequencing project: providing services to taxonomists for standard genome sequencing and annotation.</title>
        <authorList>
            <consortium name="The Broad Institute Genomics Platform"/>
            <consortium name="The Broad Institute Genome Sequencing Center for Infectious Disease"/>
            <person name="Wu L."/>
            <person name="Ma J."/>
        </authorList>
    </citation>
    <scope>NUCLEOTIDE SEQUENCE [LARGE SCALE GENOMIC DNA]</scope>
    <source>
        <strain evidence="5 6">JCM 13581</strain>
    </source>
</reference>
<keyword evidence="6" id="KW-1185">Reference proteome</keyword>
<dbReference type="InterPro" id="IPR023346">
    <property type="entry name" value="Lysozyme-like_dom_sf"/>
</dbReference>
<dbReference type="PROSITE" id="PS51782">
    <property type="entry name" value="LYSM"/>
    <property type="match status" value="1"/>
</dbReference>
<evidence type="ECO:0000256" key="2">
    <source>
        <dbReference type="ARBA" id="ARBA00022801"/>
    </source>
</evidence>
<dbReference type="InterPro" id="IPR052196">
    <property type="entry name" value="Bact_Kbp"/>
</dbReference>
<evidence type="ECO:0000313" key="5">
    <source>
        <dbReference type="EMBL" id="GAA1914874.1"/>
    </source>
</evidence>
<protein>
    <submittedName>
        <fullName evidence="5">Resuscitation-promoting factor protein RpfC</fullName>
    </submittedName>
</protein>
<dbReference type="PANTHER" id="PTHR34700:SF4">
    <property type="entry name" value="PHAGE-LIKE ELEMENT PBSX PROTEIN XKDP"/>
    <property type="match status" value="1"/>
</dbReference>
<dbReference type="Gene3D" id="3.10.350.10">
    <property type="entry name" value="LysM domain"/>
    <property type="match status" value="1"/>
</dbReference>
<dbReference type="Pfam" id="PF06737">
    <property type="entry name" value="Transglycosylas"/>
    <property type="match status" value="1"/>
</dbReference>
<comment type="caution">
    <text evidence="5">The sequence shown here is derived from an EMBL/GenBank/DDBJ whole genome shotgun (WGS) entry which is preliminary data.</text>
</comment>
<gene>
    <name evidence="5" type="primary">rpfC</name>
    <name evidence="5" type="ORF">GCM10009716_25440</name>
</gene>
<dbReference type="InterPro" id="IPR036779">
    <property type="entry name" value="LysM_dom_sf"/>
</dbReference>
<proteinExistence type="inferred from homology"/>
<accession>A0ABN2P9E3</accession>
<evidence type="ECO:0000256" key="3">
    <source>
        <dbReference type="SAM" id="MobiDB-lite"/>
    </source>
</evidence>
<dbReference type="Proteomes" id="UP001501303">
    <property type="component" value="Unassembled WGS sequence"/>
</dbReference>
<evidence type="ECO:0000256" key="1">
    <source>
        <dbReference type="ARBA" id="ARBA00010830"/>
    </source>
</evidence>
<dbReference type="InterPro" id="IPR010618">
    <property type="entry name" value="RPF"/>
</dbReference>
<dbReference type="EMBL" id="BAAAMJ010000026">
    <property type="protein sequence ID" value="GAA1914874.1"/>
    <property type="molecule type" value="Genomic_DNA"/>
</dbReference>
<name>A0ABN2P9E3_9ACTN</name>
<feature type="compositionally biased region" description="Gly residues" evidence="3">
    <location>
        <begin position="197"/>
        <end position="211"/>
    </location>
</feature>
<organism evidence="5 6">
    <name type="scientific">Streptomyces sodiiphilus</name>
    <dbReference type="NCBI Taxonomy" id="226217"/>
    <lineage>
        <taxon>Bacteria</taxon>
        <taxon>Bacillati</taxon>
        <taxon>Actinomycetota</taxon>
        <taxon>Actinomycetes</taxon>
        <taxon>Kitasatosporales</taxon>
        <taxon>Streptomycetaceae</taxon>
        <taxon>Streptomyces</taxon>
    </lineage>
</organism>
<dbReference type="Gene3D" id="1.10.530.10">
    <property type="match status" value="1"/>
</dbReference>
<dbReference type="CDD" id="cd13925">
    <property type="entry name" value="RPF"/>
    <property type="match status" value="1"/>
</dbReference>
<feature type="compositionally biased region" description="Basic and acidic residues" evidence="3">
    <location>
        <begin position="126"/>
        <end position="155"/>
    </location>
</feature>
<sequence>MLSGNGRHRRPRQAPAFVVAAGVTGAGLAMPLLGAGAAQAVTGETWDLVADCESDGVWSADTGNGYYGGLQLTLGMWEEFGGLDFAERPDLASRSQQITVAERILAAQGPQAFPTCAVTTGLWQESRKAAGGEGGKESREPGADEADGTGREPGERTGATGHEGGQGNGRERAGSGAGETPEGAEAGDSADRQRAGAGAGGARDGRTGGSTGEAPEEREGEAWAGEEAGAGERGQEAPGGKHRGLPDPQEDERAQEAGSGRHADRGRSREQAADAYEVRAGDSLSLIADRQAVPGGWPALYELNESVIGDNPDHILPGQELDLDVMAR</sequence>
<keyword evidence="2" id="KW-0378">Hydrolase</keyword>
<evidence type="ECO:0000259" key="4">
    <source>
        <dbReference type="PROSITE" id="PS51782"/>
    </source>
</evidence>
<evidence type="ECO:0000313" key="6">
    <source>
        <dbReference type="Proteomes" id="UP001501303"/>
    </source>
</evidence>
<dbReference type="Pfam" id="PF01476">
    <property type="entry name" value="LysM"/>
    <property type="match status" value="1"/>
</dbReference>
<dbReference type="InterPro" id="IPR018392">
    <property type="entry name" value="LysM"/>
</dbReference>
<feature type="region of interest" description="Disordered" evidence="3">
    <location>
        <begin position="126"/>
        <end position="274"/>
    </location>
</feature>
<feature type="compositionally biased region" description="Low complexity" evidence="3">
    <location>
        <begin position="178"/>
        <end position="187"/>
    </location>
</feature>
<feature type="domain" description="LysM" evidence="4">
    <location>
        <begin position="274"/>
        <end position="323"/>
    </location>
</feature>